<name>A0A812T7K9_9DINO</name>
<reference evidence="1" key="1">
    <citation type="submission" date="2021-02" db="EMBL/GenBank/DDBJ databases">
        <authorList>
            <person name="Dougan E. K."/>
            <person name="Rhodes N."/>
            <person name="Thang M."/>
            <person name="Chan C."/>
        </authorList>
    </citation>
    <scope>NUCLEOTIDE SEQUENCE</scope>
</reference>
<protein>
    <submittedName>
        <fullName evidence="1">PDK3 protein</fullName>
    </submittedName>
</protein>
<keyword evidence="2" id="KW-1185">Reference proteome</keyword>
<dbReference type="EMBL" id="CAJNJA010023230">
    <property type="protein sequence ID" value="CAE7507895.1"/>
    <property type="molecule type" value="Genomic_DNA"/>
</dbReference>
<dbReference type="Proteomes" id="UP000601435">
    <property type="component" value="Unassembled WGS sequence"/>
</dbReference>
<evidence type="ECO:0000313" key="1">
    <source>
        <dbReference type="EMBL" id="CAE7507895.1"/>
    </source>
</evidence>
<dbReference type="AlphaFoldDB" id="A0A812T7K9"/>
<comment type="caution">
    <text evidence="1">The sequence shown here is derived from an EMBL/GenBank/DDBJ whole genome shotgun (WGS) entry which is preliminary data.</text>
</comment>
<evidence type="ECO:0000313" key="2">
    <source>
        <dbReference type="Proteomes" id="UP000601435"/>
    </source>
</evidence>
<dbReference type="OrthoDB" id="420649at2759"/>
<sequence length="263" mass="29361">MVYMELEGFPAIRYVALLLEVISKTLEHKLLKDRELERETYEAAFNEGDGLLVVLPLLQALPQVAEHALSCLSTISQTYLENVEKMVRLGALEALMSVPSPKSQPVPSHIEASLAVPAARRSASKLLMQCTAAQGFMDVLQANAERFVKELVKLGIQLWMDGAASAESFQDIIHVFHAISLQKPDILSTNLREAPMLQLLLRLEKANVPATPLAADILKTLRKDRSFKRAFAPVKKLYEEGYDPELELKLRQHTSMQMTGQVN</sequence>
<organism evidence="1 2">
    <name type="scientific">Symbiodinium necroappetens</name>
    <dbReference type="NCBI Taxonomy" id="1628268"/>
    <lineage>
        <taxon>Eukaryota</taxon>
        <taxon>Sar</taxon>
        <taxon>Alveolata</taxon>
        <taxon>Dinophyceae</taxon>
        <taxon>Suessiales</taxon>
        <taxon>Symbiodiniaceae</taxon>
        <taxon>Symbiodinium</taxon>
    </lineage>
</organism>
<gene>
    <name evidence="1" type="primary">PDK3</name>
    <name evidence="1" type="ORF">SNEC2469_LOCUS14492</name>
</gene>
<accession>A0A812T7K9</accession>
<proteinExistence type="predicted"/>